<dbReference type="InterPro" id="IPR029154">
    <property type="entry name" value="HIBADH-like_NADP-bd"/>
</dbReference>
<proteinExistence type="predicted"/>
<dbReference type="Proteomes" id="UP000220394">
    <property type="component" value="Chromosome"/>
</dbReference>
<dbReference type="Gene3D" id="3.40.50.720">
    <property type="entry name" value="NAD(P)-binding Rossmann-like Domain"/>
    <property type="match status" value="1"/>
</dbReference>
<evidence type="ECO:0000256" key="1">
    <source>
        <dbReference type="ARBA" id="ARBA00023002"/>
    </source>
</evidence>
<dbReference type="InterPro" id="IPR036291">
    <property type="entry name" value="NAD(P)-bd_dom_sf"/>
</dbReference>
<sequence>MFPVHWRCRSGQYGRSFCAQPVDAIRDLSPCDLIFTSLPNDEVILALCEGENGLLAAMKRGAIHISTSTISPTAARRLSLLHEQRGQGYVASPVLGNPDLAAAAKVFFMVGGPVTQVDQVIPVLDKLGQHVFAMGDDPGHANLMKLAANVMIATTLQSMGETLALLRKGGIDAELGFEVLTNSLFDSKVHKTYGGKILKEHYRPAGMVVPLALKDMRLALTEAEHTATPMPFTSIVRDRMVAMMARGWEELDWSALGLLASQDARLPSAPELSDVVILHDQCA</sequence>
<reference evidence="6 7" key="1">
    <citation type="submission" date="2017-08" db="EMBL/GenBank/DDBJ databases">
        <title>Complete Genome Sequence of Acetobacter tropicalis Oregon-R-modENCODE STRAIN BDGP1, an acetic acid bacterium isolated from Drosophila melanogaster gut.</title>
        <authorList>
            <person name="Wan K.H."/>
            <person name="Yu C."/>
            <person name="Park S."/>
            <person name="Hammonds A.S."/>
            <person name="Booth B.W."/>
            <person name="Celniker S.E."/>
        </authorList>
    </citation>
    <scope>NUCLEOTIDE SEQUENCE [LARGE SCALE GENOMIC DNA]</scope>
    <source>
        <strain evidence="6 7">BDGP1</strain>
    </source>
</reference>
<organism evidence="6 7">
    <name type="scientific">Acetobacter tropicalis</name>
    <dbReference type="NCBI Taxonomy" id="104102"/>
    <lineage>
        <taxon>Bacteria</taxon>
        <taxon>Pseudomonadati</taxon>
        <taxon>Pseudomonadota</taxon>
        <taxon>Alphaproteobacteria</taxon>
        <taxon>Acetobacterales</taxon>
        <taxon>Acetobacteraceae</taxon>
        <taxon>Acetobacter</taxon>
    </lineage>
</organism>
<dbReference type="InterPro" id="IPR051265">
    <property type="entry name" value="HIBADH-related_NP60_sf"/>
</dbReference>
<name>A0A291PEE2_9PROT</name>
<feature type="active site" evidence="3">
    <location>
        <position position="145"/>
    </location>
</feature>
<dbReference type="AlphaFoldDB" id="A0A291PEE2"/>
<evidence type="ECO:0000259" key="5">
    <source>
        <dbReference type="Pfam" id="PF14833"/>
    </source>
</evidence>
<accession>A0A291PEE2</accession>
<dbReference type="KEGG" id="ato:CIW82_03105"/>
<dbReference type="Pfam" id="PF14833">
    <property type="entry name" value="NAD_binding_11"/>
    <property type="match status" value="1"/>
</dbReference>
<evidence type="ECO:0000313" key="7">
    <source>
        <dbReference type="Proteomes" id="UP000220394"/>
    </source>
</evidence>
<feature type="domain" description="3-hydroxyisobutyrate dehydrogenase-like NAD-binding" evidence="5">
    <location>
        <begin position="139"/>
        <end position="256"/>
    </location>
</feature>
<dbReference type="InterPro" id="IPR008927">
    <property type="entry name" value="6-PGluconate_DH-like_C_sf"/>
</dbReference>
<protein>
    <submittedName>
        <fullName evidence="6">NAD(P)-dependent oxidoreductase</fullName>
    </submittedName>
</protein>
<dbReference type="EMBL" id="CP022699">
    <property type="protein sequence ID" value="ATJ89839.1"/>
    <property type="molecule type" value="Genomic_DNA"/>
</dbReference>
<keyword evidence="2" id="KW-0520">NAD</keyword>
<keyword evidence="1" id="KW-0560">Oxidoreductase</keyword>
<dbReference type="InterPro" id="IPR013328">
    <property type="entry name" value="6PGD_dom2"/>
</dbReference>
<dbReference type="Gene3D" id="1.10.1040.10">
    <property type="entry name" value="N-(1-d-carboxylethyl)-l-norvaline Dehydrogenase, domain 2"/>
    <property type="match status" value="1"/>
</dbReference>
<dbReference type="InterPro" id="IPR006115">
    <property type="entry name" value="6PGDH_NADP-bd"/>
</dbReference>
<dbReference type="PANTHER" id="PTHR43580:SF8">
    <property type="entry name" value="6-PHOSPHOGLUCONATE DEHYDROGENASE NADP-BINDING DOMAIN-CONTAINING PROTEIN-RELATED"/>
    <property type="match status" value="1"/>
</dbReference>
<dbReference type="InterPro" id="IPR015815">
    <property type="entry name" value="HIBADH-related"/>
</dbReference>
<dbReference type="SUPFAM" id="SSF48179">
    <property type="entry name" value="6-phosphogluconate dehydrogenase C-terminal domain-like"/>
    <property type="match status" value="1"/>
</dbReference>
<evidence type="ECO:0000259" key="4">
    <source>
        <dbReference type="Pfam" id="PF03446"/>
    </source>
</evidence>
<gene>
    <name evidence="6" type="ORF">CIW82_03105</name>
</gene>
<dbReference type="Pfam" id="PF03446">
    <property type="entry name" value="NAD_binding_2"/>
    <property type="match status" value="1"/>
</dbReference>
<dbReference type="GO" id="GO:0051287">
    <property type="term" value="F:NAD binding"/>
    <property type="evidence" value="ECO:0007669"/>
    <property type="project" value="InterPro"/>
</dbReference>
<evidence type="ECO:0000313" key="6">
    <source>
        <dbReference type="EMBL" id="ATJ89839.1"/>
    </source>
</evidence>
<dbReference type="PANTHER" id="PTHR43580">
    <property type="entry name" value="OXIDOREDUCTASE GLYR1-RELATED"/>
    <property type="match status" value="1"/>
</dbReference>
<evidence type="ECO:0000256" key="2">
    <source>
        <dbReference type="ARBA" id="ARBA00023027"/>
    </source>
</evidence>
<feature type="domain" description="6-phosphogluconate dehydrogenase NADP-binding" evidence="4">
    <location>
        <begin position="18"/>
        <end position="135"/>
    </location>
</feature>
<dbReference type="GO" id="GO:0050661">
    <property type="term" value="F:NADP binding"/>
    <property type="evidence" value="ECO:0007669"/>
    <property type="project" value="InterPro"/>
</dbReference>
<evidence type="ECO:0000256" key="3">
    <source>
        <dbReference type="PIRSR" id="PIRSR000103-1"/>
    </source>
</evidence>
<dbReference type="GO" id="GO:0016491">
    <property type="term" value="F:oxidoreductase activity"/>
    <property type="evidence" value="ECO:0007669"/>
    <property type="project" value="UniProtKB-KW"/>
</dbReference>
<dbReference type="PIRSF" id="PIRSF000103">
    <property type="entry name" value="HIBADH"/>
    <property type="match status" value="1"/>
</dbReference>
<dbReference type="SUPFAM" id="SSF51735">
    <property type="entry name" value="NAD(P)-binding Rossmann-fold domains"/>
    <property type="match status" value="1"/>
</dbReference>